<keyword evidence="3" id="KW-1185">Reference proteome</keyword>
<dbReference type="EMBL" id="BLXT01003755">
    <property type="protein sequence ID" value="GFO05895.1"/>
    <property type="molecule type" value="Genomic_DNA"/>
</dbReference>
<feature type="compositionally biased region" description="Polar residues" evidence="1">
    <location>
        <begin position="249"/>
        <end position="263"/>
    </location>
</feature>
<dbReference type="SUPFAM" id="SSF52540">
    <property type="entry name" value="P-loop containing nucleoside triphosphate hydrolases"/>
    <property type="match status" value="1"/>
</dbReference>
<feature type="region of interest" description="Disordered" evidence="1">
    <location>
        <begin position="193"/>
        <end position="232"/>
    </location>
</feature>
<dbReference type="SUPFAM" id="SSF50998">
    <property type="entry name" value="Quinoprotein alcohol dehydrogenase-like"/>
    <property type="match status" value="1"/>
</dbReference>
<dbReference type="PANTHER" id="PTHR19871:SF45">
    <property type="entry name" value="NACHT DOMAIN-CONTAINING PROTEIN"/>
    <property type="match status" value="1"/>
</dbReference>
<accession>A0AAV4AGK9</accession>
<evidence type="ECO:0000313" key="3">
    <source>
        <dbReference type="Proteomes" id="UP000735302"/>
    </source>
</evidence>
<dbReference type="InterPro" id="IPR011047">
    <property type="entry name" value="Quinoprotein_ADH-like_sf"/>
</dbReference>
<dbReference type="Proteomes" id="UP000735302">
    <property type="component" value="Unassembled WGS sequence"/>
</dbReference>
<name>A0AAV4AGK9_9GAST</name>
<evidence type="ECO:0000313" key="2">
    <source>
        <dbReference type="EMBL" id="GFO05895.1"/>
    </source>
</evidence>
<dbReference type="InterPro" id="IPR027417">
    <property type="entry name" value="P-loop_NTPase"/>
</dbReference>
<reference evidence="2 3" key="1">
    <citation type="journal article" date="2021" name="Elife">
        <title>Chloroplast acquisition without the gene transfer in kleptoplastic sea slugs, Plakobranchus ocellatus.</title>
        <authorList>
            <person name="Maeda T."/>
            <person name="Takahashi S."/>
            <person name="Yoshida T."/>
            <person name="Shimamura S."/>
            <person name="Takaki Y."/>
            <person name="Nagai Y."/>
            <person name="Toyoda A."/>
            <person name="Suzuki Y."/>
            <person name="Arimoto A."/>
            <person name="Ishii H."/>
            <person name="Satoh N."/>
            <person name="Nishiyama T."/>
            <person name="Hasebe M."/>
            <person name="Maruyama T."/>
            <person name="Minagawa J."/>
            <person name="Obokata J."/>
            <person name="Shigenobu S."/>
        </authorList>
    </citation>
    <scope>NUCLEOTIDE SEQUENCE [LARGE SCALE GENOMIC DNA]</scope>
</reference>
<organism evidence="2 3">
    <name type="scientific">Plakobranchus ocellatus</name>
    <dbReference type="NCBI Taxonomy" id="259542"/>
    <lineage>
        <taxon>Eukaryota</taxon>
        <taxon>Metazoa</taxon>
        <taxon>Spiralia</taxon>
        <taxon>Lophotrochozoa</taxon>
        <taxon>Mollusca</taxon>
        <taxon>Gastropoda</taxon>
        <taxon>Heterobranchia</taxon>
        <taxon>Euthyneura</taxon>
        <taxon>Panpulmonata</taxon>
        <taxon>Sacoglossa</taxon>
        <taxon>Placobranchoidea</taxon>
        <taxon>Plakobranchidae</taxon>
        <taxon>Plakobranchus</taxon>
    </lineage>
</organism>
<proteinExistence type="predicted"/>
<sequence length="1236" mass="137012">MFTGSYQEAKEGIALPGVVIFTNCRALVQVLGGSGSESVGKAVLLADYLQKTEGMRTVIQWLPSHVGVIGNELFLTDQFTPRLPRTLCHEDYTIVLIFLPDTASTALLNSLYVHNTNLQPPLYELKVTEVAHQEEVKVDQLVRLMMEAFLAQGGDPEEHLRKFLCDYRQAVDKVTRNKNVLMNNTIAVTQGLLSTDPTSTTQESTCKTSKNIGPSNRNRPRSPFVSQPLNPSILQQPQPAILSQSLSATNNENNLPSFSPSSDTPEKKSTLASATSSTVAPSTTLTATSTLGDVTEVETATFNYIESVRKTVTDHCSYERIIQVHATSDLSMEPESDQKVEVKQTPCSLTSELCVKVRDTVTHLVETMIHQRQDGKQQVATGVPRSLIEELVTQTQYCHRLAHPTLFMSPSPGPPSPRRPMLESPTLINLKTALTSDCEEPILVYAAPGWGLSTLAAQLVNFATSNFTTSLVIYRFMGISPDSQTLMSTLLSVRQQVDTILGPFKLTSMAPDKPKPESLSREALLEEIAKCSTYHMPIILILEGVTLYTRKLAELEVMTLGGPLPRTTKIVLLSSDADVIRGLRAKMKEAHYIKATPWDKEDMVDIFNKSLQDQKHQLTEYQFSVANSAIRACPLPLYALTVSNITVTWKSSDQITEDELPWSVEQILGRLLEPPKSSMPSDCFAAMMAYLTGSVGGVTPWEMGDLLSVNDAVLLSIYSDVRDPPIHRAPPIYWRVARTLFKNFLHLFMSASFYTHTWASCAMRRCAQSRYQGSRTTSTTLHRELADKFLGRWAGKKKPYPDPEEEIELLQDRFIMPQPDSFGNFPNTRRYMCLPTHLMLSGNKDAYVIDAYVLNLSWLEGKIKASSVLQVLCDLEKAAAMETMFTDEVRLIQLAIFASSGVLNVNNREIYKCLQPTMKAMINNSSSSSFKSSKSKHKKSGLKQFYAALSSPPGSLLYPMDEMNGAGTDKFYSTTIPLPAIDDILPVTGAINEIFLATLLRSEGEIKIVNMVTNKTVRTLTGADHPQRIEMLDSTTAVVLCNRELYVLDLDAGKVVTKLRSVLNLRLPLFALQNNKRVVALSRDRMVVQVLDIETGGIVTSFKAGETRFLDSLFVSGDGRVLVCGDETQKPFPLLVWSLEQCKLLHDIRLPQHEFLTKMAAISYKGNCLACACREVEDHSSNFVVIYDLMSGHLFKKIKMGAMCTAVTIPSMAMTALVGLDTGQLVVWDLVSGNQK</sequence>
<dbReference type="InterPro" id="IPR015943">
    <property type="entry name" value="WD40/YVTN_repeat-like_dom_sf"/>
</dbReference>
<feature type="region of interest" description="Disordered" evidence="1">
    <location>
        <begin position="249"/>
        <end position="281"/>
    </location>
</feature>
<dbReference type="Gene3D" id="2.130.10.10">
    <property type="entry name" value="YVTN repeat-like/Quinoprotein amine dehydrogenase"/>
    <property type="match status" value="1"/>
</dbReference>
<gene>
    <name evidence="2" type="ORF">PoB_003240000</name>
</gene>
<protein>
    <submittedName>
        <fullName evidence="2">NACHT and WD repeat domain-containing protein 1</fullName>
    </submittedName>
</protein>
<dbReference type="AlphaFoldDB" id="A0AAV4AGK9"/>
<comment type="caution">
    <text evidence="2">The sequence shown here is derived from an EMBL/GenBank/DDBJ whole genome shotgun (WGS) entry which is preliminary data.</text>
</comment>
<evidence type="ECO:0000256" key="1">
    <source>
        <dbReference type="SAM" id="MobiDB-lite"/>
    </source>
</evidence>
<dbReference type="PANTHER" id="PTHR19871">
    <property type="entry name" value="BETA TRANSDUCIN-RELATED PROTEIN"/>
    <property type="match status" value="1"/>
</dbReference>
<feature type="compositionally biased region" description="Low complexity" evidence="1">
    <location>
        <begin position="270"/>
        <end position="281"/>
    </location>
</feature>
<feature type="compositionally biased region" description="Polar residues" evidence="1">
    <location>
        <begin position="193"/>
        <end position="217"/>
    </location>
</feature>
<dbReference type="InterPro" id="IPR052752">
    <property type="entry name" value="NACHT-WD_repeat"/>
</dbReference>